<proteinExistence type="predicted"/>
<evidence type="ECO:0000313" key="3">
    <source>
        <dbReference type="Proteomes" id="UP001457282"/>
    </source>
</evidence>
<comment type="caution">
    <text evidence="2">The sequence shown here is derived from an EMBL/GenBank/DDBJ whole genome shotgun (WGS) entry which is preliminary data.</text>
</comment>
<protein>
    <submittedName>
        <fullName evidence="2">Uncharacterized protein</fullName>
    </submittedName>
</protein>
<dbReference type="PANTHER" id="PTHR46085:SF3">
    <property type="entry name" value="ARF GTPASE ACTIVATING PROTEIN"/>
    <property type="match status" value="1"/>
</dbReference>
<dbReference type="InterPro" id="IPR044820">
    <property type="entry name" value="AGD14-like"/>
</dbReference>
<feature type="compositionally biased region" description="Low complexity" evidence="1">
    <location>
        <begin position="17"/>
        <end position="32"/>
    </location>
</feature>
<feature type="region of interest" description="Disordered" evidence="1">
    <location>
        <begin position="60"/>
        <end position="80"/>
    </location>
</feature>
<dbReference type="Proteomes" id="UP001457282">
    <property type="component" value="Unassembled WGS sequence"/>
</dbReference>
<keyword evidence="3" id="KW-1185">Reference proteome</keyword>
<gene>
    <name evidence="2" type="ORF">M0R45_003196</name>
</gene>
<evidence type="ECO:0000313" key="2">
    <source>
        <dbReference type="EMBL" id="KAK9947579.1"/>
    </source>
</evidence>
<feature type="region of interest" description="Disordered" evidence="1">
    <location>
        <begin position="1"/>
        <end position="38"/>
    </location>
</feature>
<dbReference type="PANTHER" id="PTHR46085">
    <property type="entry name" value="ARFGAP/RECO-RELATED"/>
    <property type="match status" value="1"/>
</dbReference>
<accession>A0AAW1YH66</accession>
<dbReference type="EMBL" id="JBEDUW010000001">
    <property type="protein sequence ID" value="KAK9947579.1"/>
    <property type="molecule type" value="Genomic_DNA"/>
</dbReference>
<name>A0AAW1YH66_RUBAR</name>
<feature type="compositionally biased region" description="Low complexity" evidence="1">
    <location>
        <begin position="60"/>
        <end position="74"/>
    </location>
</feature>
<dbReference type="AlphaFoldDB" id="A0AAW1YH66"/>
<dbReference type="GO" id="GO:0005096">
    <property type="term" value="F:GTPase activator activity"/>
    <property type="evidence" value="ECO:0007669"/>
    <property type="project" value="InterPro"/>
</dbReference>
<organism evidence="2 3">
    <name type="scientific">Rubus argutus</name>
    <name type="common">Southern blackberry</name>
    <dbReference type="NCBI Taxonomy" id="59490"/>
    <lineage>
        <taxon>Eukaryota</taxon>
        <taxon>Viridiplantae</taxon>
        <taxon>Streptophyta</taxon>
        <taxon>Embryophyta</taxon>
        <taxon>Tracheophyta</taxon>
        <taxon>Spermatophyta</taxon>
        <taxon>Magnoliopsida</taxon>
        <taxon>eudicotyledons</taxon>
        <taxon>Gunneridae</taxon>
        <taxon>Pentapetalae</taxon>
        <taxon>rosids</taxon>
        <taxon>fabids</taxon>
        <taxon>Rosales</taxon>
        <taxon>Rosaceae</taxon>
        <taxon>Rosoideae</taxon>
        <taxon>Rosoideae incertae sedis</taxon>
        <taxon>Rubus</taxon>
    </lineage>
</organism>
<reference evidence="2 3" key="1">
    <citation type="journal article" date="2023" name="G3 (Bethesda)">
        <title>A chromosome-length genome assembly and annotation of blackberry (Rubus argutus, cv. 'Hillquist').</title>
        <authorList>
            <person name="Bruna T."/>
            <person name="Aryal R."/>
            <person name="Dudchenko O."/>
            <person name="Sargent D.J."/>
            <person name="Mead D."/>
            <person name="Buti M."/>
            <person name="Cavallini A."/>
            <person name="Hytonen T."/>
            <person name="Andres J."/>
            <person name="Pham M."/>
            <person name="Weisz D."/>
            <person name="Mascagni F."/>
            <person name="Usai G."/>
            <person name="Natali L."/>
            <person name="Bassil N."/>
            <person name="Fernandez G.E."/>
            <person name="Lomsadze A."/>
            <person name="Armour M."/>
            <person name="Olukolu B."/>
            <person name="Poorten T."/>
            <person name="Britton C."/>
            <person name="Davik J."/>
            <person name="Ashrafi H."/>
            <person name="Aiden E.L."/>
            <person name="Borodovsky M."/>
            <person name="Worthington M."/>
        </authorList>
    </citation>
    <scope>NUCLEOTIDE SEQUENCE [LARGE SCALE GENOMIC DNA]</scope>
    <source>
        <strain evidence="2">PI 553951</strain>
    </source>
</reference>
<sequence length="412" mass="43458">MGRARARRWPECRRPRAFSSENISASSSSLGSANGNPVEVKLETSGSLIDFDADIEPAPAAAVPQAQQTSVTQSYSQPVNSDSDNNWASFDVASQVKVSQAPAIANSLESLLSQLSVSATVPSYVSGTVGNTGAFTAAGQMTAPFGGNSVITPVGRAMFPTATGSHIIAPVASMSHSPLLGLQWQTLGWLKYSQPMLVIPCYRFLGNGLVCHISNLLYSLLMVFSLPQQYIPSVGGASSNQPWNLVRAPNAQVQPSNPATQAPQDVSIFNHNVSTISSQPSARDVKAIGRSELPADFFAMNYSSFRTPVPGWQTGPPHGMGFAMQYNTAVLMPTFLQLLKSGSSFDVNTWMPLQSSSYLSGLPLQAPPYALASQMPPSAYMGQQIPISMPPSGYQGAGGFGAEGAAFGSLNI</sequence>
<evidence type="ECO:0000256" key="1">
    <source>
        <dbReference type="SAM" id="MobiDB-lite"/>
    </source>
</evidence>